<accession>A0A927BDF8</accession>
<reference evidence="2" key="1">
    <citation type="submission" date="2020-09" db="EMBL/GenBank/DDBJ databases">
        <authorList>
            <person name="Kim M.K."/>
        </authorList>
    </citation>
    <scope>NUCLEOTIDE SEQUENCE</scope>
    <source>
        <strain evidence="2">BT664</strain>
    </source>
</reference>
<feature type="compositionally biased region" description="Acidic residues" evidence="1">
    <location>
        <begin position="22"/>
        <end position="42"/>
    </location>
</feature>
<gene>
    <name evidence="2" type="ORF">IC235_09265</name>
</gene>
<evidence type="ECO:0000313" key="2">
    <source>
        <dbReference type="EMBL" id="MBD2768078.1"/>
    </source>
</evidence>
<dbReference type="EMBL" id="JACXAD010000008">
    <property type="protein sequence ID" value="MBD2768078.1"/>
    <property type="molecule type" value="Genomic_DNA"/>
</dbReference>
<comment type="caution">
    <text evidence="2">The sequence shown here is derived from an EMBL/GenBank/DDBJ whole genome shotgun (WGS) entry which is preliminary data.</text>
</comment>
<protein>
    <submittedName>
        <fullName evidence="2">Uncharacterized protein</fullName>
    </submittedName>
</protein>
<feature type="compositionally biased region" description="Basic residues" evidence="1">
    <location>
        <begin position="47"/>
        <end position="61"/>
    </location>
</feature>
<dbReference type="AlphaFoldDB" id="A0A927BDF8"/>
<evidence type="ECO:0000256" key="1">
    <source>
        <dbReference type="SAM" id="MobiDB-lite"/>
    </source>
</evidence>
<feature type="region of interest" description="Disordered" evidence="1">
    <location>
        <begin position="22"/>
        <end position="78"/>
    </location>
</feature>
<sequence>MAYDESFAETLEDSTYTLEAYDEAYDNESDEAYDNESDEAYDEATRRRYRRPPVAKGRYNRPSRPYTGRATLNTPAGPASLKLPADLVRKDELRAALAAISSDIKKNSQAVLKINANLNDLNGKDGKSTNALSKRITETDRKIAALQQQQLFSLLLPTRIEEITIQDPNGTDGTRLRTEKVDSIKVDNTNALMVSMMSGGFGGGGNSMTSMMPMLLLLTQKENTIGGSGSKDNTMMMVMMMMMMNQNQNPPK</sequence>
<dbReference type="Proteomes" id="UP000612233">
    <property type="component" value="Unassembled WGS sequence"/>
</dbReference>
<evidence type="ECO:0000313" key="3">
    <source>
        <dbReference type="Proteomes" id="UP000612233"/>
    </source>
</evidence>
<proteinExistence type="predicted"/>
<organism evidence="2 3">
    <name type="scientific">Hymenobacter montanus</name>
    <dbReference type="NCBI Taxonomy" id="2771359"/>
    <lineage>
        <taxon>Bacteria</taxon>
        <taxon>Pseudomonadati</taxon>
        <taxon>Bacteroidota</taxon>
        <taxon>Cytophagia</taxon>
        <taxon>Cytophagales</taxon>
        <taxon>Hymenobacteraceae</taxon>
        <taxon>Hymenobacter</taxon>
    </lineage>
</organism>
<dbReference type="RefSeq" id="WP_191004894.1">
    <property type="nucleotide sequence ID" value="NZ_JACXAD010000008.1"/>
</dbReference>
<name>A0A927BDF8_9BACT</name>
<keyword evidence="3" id="KW-1185">Reference proteome</keyword>